<dbReference type="AlphaFoldDB" id="A0A6C0EJU4"/>
<dbReference type="EMBL" id="MN738866">
    <property type="protein sequence ID" value="QHT28931.1"/>
    <property type="molecule type" value="Genomic_DNA"/>
</dbReference>
<name>A0A6C0EJU4_9ZZZZ</name>
<evidence type="ECO:0000313" key="1">
    <source>
        <dbReference type="EMBL" id="QHT28931.1"/>
    </source>
</evidence>
<accession>A0A6C0EJU4</accession>
<sequence length="188" mass="22677">MNPLDTNPLDKNQINIYYKFRNRELIQIFYNNLMNQNELIAEPKSPINPYTGVKFTYVELSKCYMNFSIDKIQLPLELTMFKNSNFSIKNMLYNFIRKSIATYLEDITNAEWNKIVWEFYLNNSFKDQICYKCLIEIAHIKKILNPTLQEYIYCINIDNNKSSYQKMFQKICKFYKIEPQHKHPSKQT</sequence>
<reference evidence="1" key="1">
    <citation type="journal article" date="2020" name="Nature">
        <title>Giant virus diversity and host interactions through global metagenomics.</title>
        <authorList>
            <person name="Schulz F."/>
            <person name="Roux S."/>
            <person name="Paez-Espino D."/>
            <person name="Jungbluth S."/>
            <person name="Walsh D.A."/>
            <person name="Denef V.J."/>
            <person name="McMahon K.D."/>
            <person name="Konstantinidis K.T."/>
            <person name="Eloe-Fadrosh E.A."/>
            <person name="Kyrpides N.C."/>
            <person name="Woyke T."/>
        </authorList>
    </citation>
    <scope>NUCLEOTIDE SEQUENCE</scope>
    <source>
        <strain evidence="1">GVMAG-M-3300001351-8</strain>
    </source>
</reference>
<protein>
    <submittedName>
        <fullName evidence="1">Uncharacterized protein</fullName>
    </submittedName>
</protein>
<proteinExistence type="predicted"/>
<organism evidence="1">
    <name type="scientific">viral metagenome</name>
    <dbReference type="NCBI Taxonomy" id="1070528"/>
    <lineage>
        <taxon>unclassified sequences</taxon>
        <taxon>metagenomes</taxon>
        <taxon>organismal metagenomes</taxon>
    </lineage>
</organism>